<gene>
    <name evidence="2" type="ORF">Hyperionvirus14_17</name>
</gene>
<reference evidence="2" key="1">
    <citation type="submission" date="2018-10" db="EMBL/GenBank/DDBJ databases">
        <title>Hidden diversity of soil giant viruses.</title>
        <authorList>
            <person name="Schulz F."/>
            <person name="Alteio L."/>
            <person name="Goudeau D."/>
            <person name="Ryan E.M."/>
            <person name="Malmstrom R.R."/>
            <person name="Blanchard J."/>
            <person name="Woyke T."/>
        </authorList>
    </citation>
    <scope>NUCLEOTIDE SEQUENCE</scope>
    <source>
        <strain evidence="2">HYV1</strain>
    </source>
</reference>
<accession>A0A3G5A9I2</accession>
<feature type="transmembrane region" description="Helical" evidence="1">
    <location>
        <begin position="257"/>
        <end position="277"/>
    </location>
</feature>
<keyword evidence="1" id="KW-0812">Transmembrane</keyword>
<keyword evidence="1" id="KW-1133">Transmembrane helix</keyword>
<sequence length="306" mass="34998">MIRWGRMNFNWHILSFCVYGFLFLVIGGKMWGNYSVFREVGCVENVKCPQVDIFEIKDQCISVVDPNGMKSIAVGGDAYCSVNEPLPRKCWTNGQRIKMSDPYVVMRNAFIIMAMFIPLYGIIFKFVHLRERHLNRNNPLPYYKSFSDELCGLWPTCIVLWVIGLITFFTYCVIVLIVILPYHIENKQVTCTSYQMKIVNGIGTIVDSVNWKYPAADGYDWTNGTTLLSSYSFQPSVLPTACWTDGTTLSFLDPTTLYIMATVILIGILVVLNVYWFTIKYIDYEISNHIHSLEHLVGANYISLGS</sequence>
<feature type="transmembrane region" description="Helical" evidence="1">
    <location>
        <begin position="109"/>
        <end position="129"/>
    </location>
</feature>
<organism evidence="2">
    <name type="scientific">Hyperionvirus sp</name>
    <dbReference type="NCBI Taxonomy" id="2487770"/>
    <lineage>
        <taxon>Viruses</taxon>
        <taxon>Varidnaviria</taxon>
        <taxon>Bamfordvirae</taxon>
        <taxon>Nucleocytoviricota</taxon>
        <taxon>Megaviricetes</taxon>
        <taxon>Imitervirales</taxon>
        <taxon>Mimiviridae</taxon>
        <taxon>Klosneuvirinae</taxon>
    </lineage>
</organism>
<keyword evidence="1" id="KW-0472">Membrane</keyword>
<evidence type="ECO:0000313" key="2">
    <source>
        <dbReference type="EMBL" id="AYV83928.1"/>
    </source>
</evidence>
<feature type="transmembrane region" description="Helical" evidence="1">
    <location>
        <begin position="150"/>
        <end position="180"/>
    </location>
</feature>
<evidence type="ECO:0000256" key="1">
    <source>
        <dbReference type="SAM" id="Phobius"/>
    </source>
</evidence>
<feature type="transmembrane region" description="Helical" evidence="1">
    <location>
        <begin position="12"/>
        <end position="31"/>
    </location>
</feature>
<name>A0A3G5A9I2_9VIRU</name>
<dbReference type="EMBL" id="MK072396">
    <property type="protein sequence ID" value="AYV83928.1"/>
    <property type="molecule type" value="Genomic_DNA"/>
</dbReference>
<proteinExistence type="predicted"/>
<protein>
    <submittedName>
        <fullName evidence="2">Uncharacterized protein</fullName>
    </submittedName>
</protein>